<keyword evidence="3" id="KW-0812">Transmembrane</keyword>
<dbReference type="GO" id="GO:0005096">
    <property type="term" value="F:GTPase activator activity"/>
    <property type="evidence" value="ECO:0007669"/>
    <property type="project" value="UniProtKB-KW"/>
</dbReference>
<dbReference type="PANTHER" id="PTHR20913:SF7">
    <property type="entry name" value="RE60063P"/>
    <property type="match status" value="1"/>
</dbReference>
<dbReference type="InterPro" id="IPR000195">
    <property type="entry name" value="Rab-GAP-TBC_dom"/>
</dbReference>
<sequence>MHTRDALDVQEPQASHPHAAPPKRAVSQLSRRVKGEGSVPAASASPPPAIILPENCQPRVVDADIQRSLWALFPETTKRMEMRSHLKNMLLRILAHHRDRHYYQGLHELMGYVLYVMAPHRPYEDILPVCERLLCTRWRSFSEPKLANSEALLYAMHAVLAEEDAELAMKLEKCGVGPETHYAVSWVITWYVHCIDNLVVLGRLFDFFIADETDTAVVFFTAAFVLSEREQLLQWIADAEAEAGEIGDDVMVMARVYSKITTLPKTKLEHQTVESVNRLIERSITLRRKYTELVQLEKHNFLDGNVRKLGLLANRRTRNAALRLLWRFLPREWRSPASENKRRLALLTTGIALAAATIAITMGSGDKGGHHRLS</sequence>
<evidence type="ECO:0000256" key="1">
    <source>
        <dbReference type="ARBA" id="ARBA00022468"/>
    </source>
</evidence>
<dbReference type="AlphaFoldDB" id="S9TF87"/>
<dbReference type="OrthoDB" id="206700at2759"/>
<dbReference type="PANTHER" id="PTHR20913">
    <property type="entry name" value="TBC1 DOMAIN FAMILY MEMBER 20/GTPASE"/>
    <property type="match status" value="1"/>
</dbReference>
<evidence type="ECO:0000259" key="4">
    <source>
        <dbReference type="PROSITE" id="PS50086"/>
    </source>
</evidence>
<keyword evidence="1" id="KW-0343">GTPase activation</keyword>
<dbReference type="Gene3D" id="1.10.8.1310">
    <property type="match status" value="1"/>
</dbReference>
<dbReference type="InterPro" id="IPR045913">
    <property type="entry name" value="TBC20/Gyp8-like"/>
</dbReference>
<dbReference type="Proteomes" id="UP000015354">
    <property type="component" value="Unassembled WGS sequence"/>
</dbReference>
<dbReference type="InterPro" id="IPR035969">
    <property type="entry name" value="Rab-GAP_TBC_sf"/>
</dbReference>
<name>S9TF87_9TRYP</name>
<reference evidence="5 6" key="1">
    <citation type="journal article" date="2013" name="PLoS ONE">
        <title>Predicting the Proteins of Angomonas deanei, Strigomonas culicis and Their Respective Endosymbionts Reveals New Aspects of the Trypanosomatidae Family.</title>
        <authorList>
            <person name="Motta M.C."/>
            <person name="Martins A.C."/>
            <person name="de Souza S.S."/>
            <person name="Catta-Preta C.M."/>
            <person name="Silva R."/>
            <person name="Klein C.C."/>
            <person name="de Almeida L.G."/>
            <person name="de Lima Cunha O."/>
            <person name="Ciapina L.P."/>
            <person name="Brocchi M."/>
            <person name="Colabardini A.C."/>
            <person name="de Araujo Lima B."/>
            <person name="Machado C.R."/>
            <person name="de Almeida Soares C.M."/>
            <person name="Probst C.M."/>
            <person name="de Menezes C.B."/>
            <person name="Thompson C.E."/>
            <person name="Bartholomeu D.C."/>
            <person name="Gradia D.F."/>
            <person name="Pavoni D.P."/>
            <person name="Grisard E.C."/>
            <person name="Fantinatti-Garboggini F."/>
            <person name="Marchini F.K."/>
            <person name="Rodrigues-Luiz G.F."/>
            <person name="Wagner G."/>
            <person name="Goldman G.H."/>
            <person name="Fietto J.L."/>
            <person name="Elias M.C."/>
            <person name="Goldman M.H."/>
            <person name="Sagot M.F."/>
            <person name="Pereira M."/>
            <person name="Stoco P.H."/>
            <person name="de Mendonca-Neto R.P."/>
            <person name="Teixeira S.M."/>
            <person name="Maciel T.E."/>
            <person name="de Oliveira Mendes T.A."/>
            <person name="Urmenyi T.P."/>
            <person name="de Souza W."/>
            <person name="Schenkman S."/>
            <person name="de Vasconcelos A.T."/>
        </authorList>
    </citation>
    <scope>NUCLEOTIDE SEQUENCE [LARGE SCALE GENOMIC DNA]</scope>
</reference>
<comment type="caution">
    <text evidence="5">The sequence shown here is derived from an EMBL/GenBank/DDBJ whole genome shotgun (WGS) entry which is preliminary data.</text>
</comment>
<proteinExistence type="predicted"/>
<feature type="transmembrane region" description="Helical" evidence="3">
    <location>
        <begin position="344"/>
        <end position="364"/>
    </location>
</feature>
<accession>S9TF87</accession>
<dbReference type="SUPFAM" id="SSF47923">
    <property type="entry name" value="Ypt/Rab-GAP domain of gyp1p"/>
    <property type="match status" value="2"/>
</dbReference>
<evidence type="ECO:0000256" key="2">
    <source>
        <dbReference type="SAM" id="MobiDB-lite"/>
    </source>
</evidence>
<keyword evidence="3" id="KW-1133">Transmembrane helix</keyword>
<gene>
    <name evidence="5" type="ORF">STCU_11036</name>
</gene>
<dbReference type="PROSITE" id="PS50086">
    <property type="entry name" value="TBC_RABGAP"/>
    <property type="match status" value="1"/>
</dbReference>
<keyword evidence="6" id="KW-1185">Reference proteome</keyword>
<evidence type="ECO:0000256" key="3">
    <source>
        <dbReference type="SAM" id="Phobius"/>
    </source>
</evidence>
<evidence type="ECO:0000313" key="6">
    <source>
        <dbReference type="Proteomes" id="UP000015354"/>
    </source>
</evidence>
<dbReference type="GO" id="GO:0005789">
    <property type="term" value="C:endoplasmic reticulum membrane"/>
    <property type="evidence" value="ECO:0007669"/>
    <property type="project" value="TreeGrafter"/>
</dbReference>
<feature type="domain" description="Rab-GAP TBC" evidence="4">
    <location>
        <begin position="1"/>
        <end position="212"/>
    </location>
</feature>
<dbReference type="Gene3D" id="1.10.472.80">
    <property type="entry name" value="Ypt/Rab-GAP domain of gyp1p, domain 3"/>
    <property type="match status" value="1"/>
</dbReference>
<evidence type="ECO:0000313" key="5">
    <source>
        <dbReference type="EMBL" id="EPY16722.1"/>
    </source>
</evidence>
<dbReference type="Pfam" id="PF00566">
    <property type="entry name" value="RabGAP-TBC"/>
    <property type="match status" value="1"/>
</dbReference>
<keyword evidence="3" id="KW-0472">Membrane</keyword>
<feature type="region of interest" description="Disordered" evidence="2">
    <location>
        <begin position="1"/>
        <end position="48"/>
    </location>
</feature>
<dbReference type="EMBL" id="ATMH01010924">
    <property type="protein sequence ID" value="EPY16722.1"/>
    <property type="molecule type" value="Genomic_DNA"/>
</dbReference>
<dbReference type="GO" id="GO:0006888">
    <property type="term" value="P:endoplasmic reticulum to Golgi vesicle-mediated transport"/>
    <property type="evidence" value="ECO:0007669"/>
    <property type="project" value="TreeGrafter"/>
</dbReference>
<organism evidence="5 6">
    <name type="scientific">Strigomonas culicis</name>
    <dbReference type="NCBI Taxonomy" id="28005"/>
    <lineage>
        <taxon>Eukaryota</taxon>
        <taxon>Discoba</taxon>
        <taxon>Euglenozoa</taxon>
        <taxon>Kinetoplastea</taxon>
        <taxon>Metakinetoplastina</taxon>
        <taxon>Trypanosomatida</taxon>
        <taxon>Trypanosomatidae</taxon>
        <taxon>Strigomonadinae</taxon>
        <taxon>Strigomonas</taxon>
    </lineage>
</organism>
<protein>
    <submittedName>
        <fullName evidence="5">GTPase activating protein of Rab-like GTPase</fullName>
    </submittedName>
</protein>